<dbReference type="Proteomes" id="UP000612899">
    <property type="component" value="Unassembled WGS sequence"/>
</dbReference>
<keyword evidence="4" id="KW-1185">Reference proteome</keyword>
<dbReference type="EMBL" id="BONY01000014">
    <property type="protein sequence ID" value="GIH04688.1"/>
    <property type="molecule type" value="Genomic_DNA"/>
</dbReference>
<dbReference type="CDD" id="cd01292">
    <property type="entry name" value="metallo-dependent_hydrolases"/>
    <property type="match status" value="1"/>
</dbReference>
<dbReference type="InterPro" id="IPR032466">
    <property type="entry name" value="Metal_Hydrolase"/>
</dbReference>
<protein>
    <recommendedName>
        <fullName evidence="2">Amidohydrolase-related domain-containing protein</fullName>
    </recommendedName>
</protein>
<comment type="caution">
    <text evidence="3">The sequence shown here is derived from an EMBL/GenBank/DDBJ whole genome shotgun (WGS) entry which is preliminary data.</text>
</comment>
<dbReference type="InterPro" id="IPR006680">
    <property type="entry name" value="Amidohydro-rel"/>
</dbReference>
<dbReference type="PANTHER" id="PTHR21240">
    <property type="entry name" value="2-AMINO-3-CARBOXYLMUCONATE-6-SEMIALDEHYDE DECARBOXYLASE"/>
    <property type="match status" value="1"/>
</dbReference>
<name>A0A8J3Q7H1_9ACTN</name>
<dbReference type="GO" id="GO:0016787">
    <property type="term" value="F:hydrolase activity"/>
    <property type="evidence" value="ECO:0007669"/>
    <property type="project" value="InterPro"/>
</dbReference>
<dbReference type="Pfam" id="PF04909">
    <property type="entry name" value="Amidohydro_2"/>
    <property type="match status" value="1"/>
</dbReference>
<sequence length="266" mass="29474">MYDGPVIDIHAHLALDRERSVGDHHTLGLDGLLAAVRQPRVKHATAIVMAPRDDMETTRSQNDAVLELAASTDGFLIPVVSVHPADRELASAELHRVAQLGARMLKLHPNTQEFDVGDEEVTNLVRRAGEYGIITLFDGYSPFDPAQPGKFIRLAMTCPESKLILAHMNGPDFVQTLVYEILGRYPWYGHNVHFDLSATGPMMAGGPYAEHFRWVIRKVGVRQVLYGSDWPFDDPAFALSAFHSLGFTDEEEKALLHDNAAALLNL</sequence>
<evidence type="ECO:0000313" key="4">
    <source>
        <dbReference type="Proteomes" id="UP000612899"/>
    </source>
</evidence>
<keyword evidence="1" id="KW-0456">Lyase</keyword>
<feature type="domain" description="Amidohydrolase-related" evidence="2">
    <location>
        <begin position="7"/>
        <end position="266"/>
    </location>
</feature>
<organism evidence="3 4">
    <name type="scientific">Rhizocola hellebori</name>
    <dbReference type="NCBI Taxonomy" id="1392758"/>
    <lineage>
        <taxon>Bacteria</taxon>
        <taxon>Bacillati</taxon>
        <taxon>Actinomycetota</taxon>
        <taxon>Actinomycetes</taxon>
        <taxon>Micromonosporales</taxon>
        <taxon>Micromonosporaceae</taxon>
        <taxon>Rhizocola</taxon>
    </lineage>
</organism>
<accession>A0A8J3Q7H1</accession>
<dbReference type="InterPro" id="IPR032465">
    <property type="entry name" value="ACMSD"/>
</dbReference>
<dbReference type="Gene3D" id="3.20.20.140">
    <property type="entry name" value="Metal-dependent hydrolases"/>
    <property type="match status" value="1"/>
</dbReference>
<evidence type="ECO:0000256" key="1">
    <source>
        <dbReference type="ARBA" id="ARBA00023239"/>
    </source>
</evidence>
<reference evidence="3" key="1">
    <citation type="submission" date="2021-01" db="EMBL/GenBank/DDBJ databases">
        <title>Whole genome shotgun sequence of Rhizocola hellebori NBRC 109834.</title>
        <authorList>
            <person name="Komaki H."/>
            <person name="Tamura T."/>
        </authorList>
    </citation>
    <scope>NUCLEOTIDE SEQUENCE</scope>
    <source>
        <strain evidence="3">NBRC 109834</strain>
    </source>
</reference>
<gene>
    <name evidence="3" type="ORF">Rhe02_27550</name>
</gene>
<dbReference type="RefSeq" id="WP_203908566.1">
    <property type="nucleotide sequence ID" value="NZ_BONY01000014.1"/>
</dbReference>
<dbReference type="AlphaFoldDB" id="A0A8J3Q7H1"/>
<dbReference type="GO" id="GO:0016831">
    <property type="term" value="F:carboxy-lyase activity"/>
    <property type="evidence" value="ECO:0007669"/>
    <property type="project" value="InterPro"/>
</dbReference>
<dbReference type="SUPFAM" id="SSF51556">
    <property type="entry name" value="Metallo-dependent hydrolases"/>
    <property type="match status" value="1"/>
</dbReference>
<evidence type="ECO:0000313" key="3">
    <source>
        <dbReference type="EMBL" id="GIH04688.1"/>
    </source>
</evidence>
<evidence type="ECO:0000259" key="2">
    <source>
        <dbReference type="Pfam" id="PF04909"/>
    </source>
</evidence>
<proteinExistence type="predicted"/>